<dbReference type="Pfam" id="PF02949">
    <property type="entry name" value="7tm_6"/>
    <property type="match status" value="1"/>
</dbReference>
<gene>
    <name evidence="11" type="ORF">PHYEVI_LOCUS8473</name>
</gene>
<dbReference type="Proteomes" id="UP001153712">
    <property type="component" value="Chromosome 5"/>
</dbReference>
<evidence type="ECO:0000256" key="2">
    <source>
        <dbReference type="ARBA" id="ARBA00022475"/>
    </source>
</evidence>
<evidence type="ECO:0000256" key="1">
    <source>
        <dbReference type="ARBA" id="ARBA00004651"/>
    </source>
</evidence>
<dbReference type="GO" id="GO:0007165">
    <property type="term" value="P:signal transduction"/>
    <property type="evidence" value="ECO:0007669"/>
    <property type="project" value="UniProtKB-KW"/>
</dbReference>
<sequence length="361" mass="41901">MSWSKRIIDIYSYILHFLGFSERQTKFDMFLIYFSALGAILNDCFILYNLKYTAFTIENITNFTETAFCFLEITFYSAIAIFKRSDFTALLEMQSLCWDHAAFDRQFSRHTAKIFKLCLAFSVFFGLLGEITAISSSVLAFLDRGVPFYCYVPDDIVWYFIVFITQAYCSSYICVFAVSMLIVYATIMFEMHYQLRMLNARFAEMATMGDLRRCVEHHGFLYGYFQRSRRMFSGVLLMLYVRSIGLSCMELLIAVDKNKPAGLRFKALCFVPLIFLELCLVCVPISIVKNESENTPDAISRSDLLLHDDLRVRKNAIFLLKRCQKAFTFKAGDLYELDFNTPVQIFKSGLSIYTLMKSFEN</sequence>
<evidence type="ECO:0000256" key="3">
    <source>
        <dbReference type="ARBA" id="ARBA00022606"/>
    </source>
</evidence>
<dbReference type="PANTHER" id="PTHR21137:SF35">
    <property type="entry name" value="ODORANT RECEPTOR 19A-RELATED"/>
    <property type="match status" value="1"/>
</dbReference>
<keyword evidence="4 10" id="KW-0812">Transmembrane</keyword>
<keyword evidence="8 10" id="KW-0675">Receptor</keyword>
<keyword evidence="2" id="KW-1003">Cell membrane</keyword>
<proteinExistence type="inferred from homology"/>
<comment type="subcellular location">
    <subcellularLocation>
        <location evidence="1 10">Cell membrane</location>
        <topology evidence="1 10">Multi-pass membrane protein</topology>
    </subcellularLocation>
</comment>
<feature type="transmembrane region" description="Helical" evidence="10">
    <location>
        <begin position="265"/>
        <end position="288"/>
    </location>
</feature>
<dbReference type="AlphaFoldDB" id="A0A9N9TVM4"/>
<comment type="caution">
    <text evidence="10">Lacks conserved residue(s) required for the propagation of feature annotation.</text>
</comment>
<dbReference type="InterPro" id="IPR004117">
    <property type="entry name" value="7tm6_olfct_rcpt"/>
</dbReference>
<dbReference type="GO" id="GO:0004984">
    <property type="term" value="F:olfactory receptor activity"/>
    <property type="evidence" value="ECO:0007669"/>
    <property type="project" value="InterPro"/>
</dbReference>
<evidence type="ECO:0000313" key="12">
    <source>
        <dbReference type="Proteomes" id="UP001153712"/>
    </source>
</evidence>
<evidence type="ECO:0000256" key="5">
    <source>
        <dbReference type="ARBA" id="ARBA00022725"/>
    </source>
</evidence>
<keyword evidence="5 10" id="KW-0552">Olfaction</keyword>
<evidence type="ECO:0000256" key="7">
    <source>
        <dbReference type="ARBA" id="ARBA00023136"/>
    </source>
</evidence>
<comment type="similarity">
    <text evidence="10">Belongs to the insect chemoreceptor superfamily. Heteromeric odorant receptor channel (TC 1.A.69) family.</text>
</comment>
<keyword evidence="6 10" id="KW-1133">Transmembrane helix</keyword>
<feature type="transmembrane region" description="Helical" evidence="10">
    <location>
        <begin position="60"/>
        <end position="82"/>
    </location>
</feature>
<protein>
    <recommendedName>
        <fullName evidence="10">Odorant receptor</fullName>
    </recommendedName>
</protein>
<dbReference type="EMBL" id="OU900098">
    <property type="protein sequence ID" value="CAG9862151.1"/>
    <property type="molecule type" value="Genomic_DNA"/>
</dbReference>
<feature type="transmembrane region" description="Helical" evidence="10">
    <location>
        <begin position="156"/>
        <end position="187"/>
    </location>
</feature>
<dbReference type="GO" id="GO:0005886">
    <property type="term" value="C:plasma membrane"/>
    <property type="evidence" value="ECO:0007669"/>
    <property type="project" value="UniProtKB-SubCell"/>
</dbReference>
<evidence type="ECO:0000256" key="9">
    <source>
        <dbReference type="ARBA" id="ARBA00023224"/>
    </source>
</evidence>
<name>A0A9N9TVM4_PHYSR</name>
<dbReference type="OrthoDB" id="6710891at2759"/>
<keyword evidence="12" id="KW-1185">Reference proteome</keyword>
<keyword evidence="7 10" id="KW-0472">Membrane</keyword>
<evidence type="ECO:0000313" key="11">
    <source>
        <dbReference type="EMBL" id="CAG9862151.1"/>
    </source>
</evidence>
<keyword evidence="9 10" id="KW-0807">Transducer</keyword>
<keyword evidence="3 10" id="KW-0716">Sensory transduction</keyword>
<dbReference type="PANTHER" id="PTHR21137">
    <property type="entry name" value="ODORANT RECEPTOR"/>
    <property type="match status" value="1"/>
</dbReference>
<evidence type="ECO:0000256" key="8">
    <source>
        <dbReference type="ARBA" id="ARBA00023170"/>
    </source>
</evidence>
<dbReference type="GO" id="GO:0005549">
    <property type="term" value="F:odorant binding"/>
    <property type="evidence" value="ECO:0007669"/>
    <property type="project" value="InterPro"/>
</dbReference>
<accession>A0A9N9TVM4</accession>
<feature type="transmembrane region" description="Helical" evidence="10">
    <location>
        <begin position="30"/>
        <end position="48"/>
    </location>
</feature>
<evidence type="ECO:0000256" key="6">
    <source>
        <dbReference type="ARBA" id="ARBA00022989"/>
    </source>
</evidence>
<feature type="transmembrane region" description="Helical" evidence="10">
    <location>
        <begin position="231"/>
        <end position="253"/>
    </location>
</feature>
<organism evidence="11 12">
    <name type="scientific">Phyllotreta striolata</name>
    <name type="common">Striped flea beetle</name>
    <name type="synonym">Crioceris striolata</name>
    <dbReference type="NCBI Taxonomy" id="444603"/>
    <lineage>
        <taxon>Eukaryota</taxon>
        <taxon>Metazoa</taxon>
        <taxon>Ecdysozoa</taxon>
        <taxon>Arthropoda</taxon>
        <taxon>Hexapoda</taxon>
        <taxon>Insecta</taxon>
        <taxon>Pterygota</taxon>
        <taxon>Neoptera</taxon>
        <taxon>Endopterygota</taxon>
        <taxon>Coleoptera</taxon>
        <taxon>Polyphaga</taxon>
        <taxon>Cucujiformia</taxon>
        <taxon>Chrysomeloidea</taxon>
        <taxon>Chrysomelidae</taxon>
        <taxon>Galerucinae</taxon>
        <taxon>Alticini</taxon>
        <taxon>Phyllotreta</taxon>
    </lineage>
</organism>
<feature type="transmembrane region" description="Helical" evidence="10">
    <location>
        <begin position="114"/>
        <end position="136"/>
    </location>
</feature>
<evidence type="ECO:0000256" key="4">
    <source>
        <dbReference type="ARBA" id="ARBA00022692"/>
    </source>
</evidence>
<evidence type="ECO:0000256" key="10">
    <source>
        <dbReference type="RuleBase" id="RU351113"/>
    </source>
</evidence>
<reference evidence="11" key="1">
    <citation type="submission" date="2022-01" db="EMBL/GenBank/DDBJ databases">
        <authorList>
            <person name="King R."/>
        </authorList>
    </citation>
    <scope>NUCLEOTIDE SEQUENCE</scope>
</reference>